<dbReference type="AlphaFoldDB" id="A0A8J2PDW3"/>
<organism evidence="1 2">
    <name type="scientific">Allacma fusca</name>
    <dbReference type="NCBI Taxonomy" id="39272"/>
    <lineage>
        <taxon>Eukaryota</taxon>
        <taxon>Metazoa</taxon>
        <taxon>Ecdysozoa</taxon>
        <taxon>Arthropoda</taxon>
        <taxon>Hexapoda</taxon>
        <taxon>Collembola</taxon>
        <taxon>Symphypleona</taxon>
        <taxon>Sminthuridae</taxon>
        <taxon>Allacma</taxon>
    </lineage>
</organism>
<dbReference type="EMBL" id="CAJVCH010410175">
    <property type="protein sequence ID" value="CAG7818053.1"/>
    <property type="molecule type" value="Genomic_DNA"/>
</dbReference>
<evidence type="ECO:0000313" key="2">
    <source>
        <dbReference type="Proteomes" id="UP000708208"/>
    </source>
</evidence>
<comment type="caution">
    <text evidence="1">The sequence shown here is derived from an EMBL/GenBank/DDBJ whole genome shotgun (WGS) entry which is preliminary data.</text>
</comment>
<feature type="non-terminal residue" evidence="1">
    <location>
        <position position="1"/>
    </location>
</feature>
<sequence length="36" mass="4587">IEERIPLVKIFLTSMNFWKQTTYRHRKRCQIQVYIF</sequence>
<dbReference type="Proteomes" id="UP000708208">
    <property type="component" value="Unassembled WGS sequence"/>
</dbReference>
<keyword evidence="2" id="KW-1185">Reference proteome</keyword>
<name>A0A8J2PDW3_9HEXA</name>
<evidence type="ECO:0000313" key="1">
    <source>
        <dbReference type="EMBL" id="CAG7818053.1"/>
    </source>
</evidence>
<proteinExistence type="predicted"/>
<reference evidence="1" key="1">
    <citation type="submission" date="2021-06" db="EMBL/GenBank/DDBJ databases">
        <authorList>
            <person name="Hodson N. C."/>
            <person name="Mongue J. A."/>
            <person name="Jaron S. K."/>
        </authorList>
    </citation>
    <scope>NUCLEOTIDE SEQUENCE</scope>
</reference>
<protein>
    <submittedName>
        <fullName evidence="1">Uncharacterized protein</fullName>
    </submittedName>
</protein>
<accession>A0A8J2PDW3</accession>
<gene>
    <name evidence="1" type="ORF">AFUS01_LOCUS28586</name>
</gene>